<dbReference type="RefSeq" id="WP_133618491.1">
    <property type="nucleotide sequence ID" value="NZ_SOAA01000046.1"/>
</dbReference>
<protein>
    <recommendedName>
        <fullName evidence="3">HEPN domain-containing protein</fullName>
    </recommendedName>
</protein>
<accession>A0A4V3E4Q4</accession>
<evidence type="ECO:0000313" key="2">
    <source>
        <dbReference type="Proteomes" id="UP000295758"/>
    </source>
</evidence>
<proteinExistence type="predicted"/>
<gene>
    <name evidence="1" type="ORF">BY453_1469</name>
</gene>
<name>A0A4V3E4Q4_9FIRM</name>
<dbReference type="AlphaFoldDB" id="A0A4V3E4Q4"/>
<reference evidence="1 2" key="1">
    <citation type="submission" date="2019-03" db="EMBL/GenBank/DDBJ databases">
        <title>Deep subsurface shale carbon reservoir microbial communities from Ohio and West Virginia, USA.</title>
        <authorList>
            <person name="Wrighton K."/>
        </authorList>
    </citation>
    <scope>NUCLEOTIDE SEQUENCE [LARGE SCALE GENOMIC DNA]</scope>
    <source>
        <strain evidence="1 2">UTICA-S4D12</strain>
    </source>
</reference>
<sequence>MSDEDVKNRHRYLGEEVENSIRFLITALRELQLISNNNGHYFTAFQLTSVGIERLLKSIICYGYFNKYNKFPSLNNIKSHDLKELKDRVEQKYFSVDRPALVKDLKFLKNNKDLNELLYLLSEFGKYSRYHNLNIVVGAKDNSIDVEQKWREYENKFVMNNPDLKDKLIKENNSSYVKKQVFHHIIYIFEKFIRALVRQCIC</sequence>
<dbReference type="Proteomes" id="UP000295758">
    <property type="component" value="Unassembled WGS sequence"/>
</dbReference>
<dbReference type="EMBL" id="SOAA01000046">
    <property type="protein sequence ID" value="TDS25788.1"/>
    <property type="molecule type" value="Genomic_DNA"/>
</dbReference>
<comment type="caution">
    <text evidence="1">The sequence shown here is derived from an EMBL/GenBank/DDBJ whole genome shotgun (WGS) entry which is preliminary data.</text>
</comment>
<evidence type="ECO:0000313" key="1">
    <source>
        <dbReference type="EMBL" id="TDS25788.1"/>
    </source>
</evidence>
<organism evidence="1 2">
    <name type="scientific">Halanaerobium congolense</name>
    <dbReference type="NCBI Taxonomy" id="54121"/>
    <lineage>
        <taxon>Bacteria</taxon>
        <taxon>Bacillati</taxon>
        <taxon>Bacillota</taxon>
        <taxon>Clostridia</taxon>
        <taxon>Halanaerobiales</taxon>
        <taxon>Halanaerobiaceae</taxon>
        <taxon>Halanaerobium</taxon>
    </lineage>
</organism>
<evidence type="ECO:0008006" key="3">
    <source>
        <dbReference type="Google" id="ProtNLM"/>
    </source>
</evidence>